<feature type="compositionally biased region" description="Low complexity" evidence="1">
    <location>
        <begin position="45"/>
        <end position="55"/>
    </location>
</feature>
<dbReference type="Proteomes" id="UP000195105">
    <property type="component" value="Unassembled WGS sequence"/>
</dbReference>
<accession>A0A243S4M5</accession>
<sequence length="115" mass="12017">MSSEKQLVAYVHVRDVGGRTVAYGPGEDVPAWARKQITNPKAWGEGEAAATSSAEAPPPAGTGDDLEAPPRAGKGSGVDAWRAFAERKGVDVDQDATREQIIAACEAAGVVEREE</sequence>
<evidence type="ECO:0000256" key="1">
    <source>
        <dbReference type="SAM" id="MobiDB-lite"/>
    </source>
</evidence>
<reference evidence="2 3" key="1">
    <citation type="submission" date="2017-05" db="EMBL/GenBank/DDBJ databases">
        <title>Biotechnological potential of actinobacteria isolated from South African environments.</title>
        <authorList>
            <person name="Le Roes-Hill M."/>
            <person name="Prins A."/>
            <person name="Durrell K.A."/>
        </authorList>
    </citation>
    <scope>NUCLEOTIDE SEQUENCE [LARGE SCALE GENOMIC DNA]</scope>
    <source>
        <strain evidence="2 3">HMC13</strain>
    </source>
</reference>
<keyword evidence="3" id="KW-1185">Reference proteome</keyword>
<comment type="caution">
    <text evidence="2">The sequence shown here is derived from an EMBL/GenBank/DDBJ whole genome shotgun (WGS) entry which is preliminary data.</text>
</comment>
<name>A0A243S4M5_9ACTN</name>
<proteinExistence type="predicted"/>
<gene>
    <name evidence="2" type="ORF">CA983_14160</name>
</gene>
<organism evidence="2 3">
    <name type="scientific">Streptomyces swartbergensis</name>
    <dbReference type="NCBI Taxonomy" id="487165"/>
    <lineage>
        <taxon>Bacteria</taxon>
        <taxon>Bacillati</taxon>
        <taxon>Actinomycetota</taxon>
        <taxon>Actinomycetes</taxon>
        <taxon>Kitasatosporales</taxon>
        <taxon>Streptomycetaceae</taxon>
        <taxon>Streptomyces</taxon>
    </lineage>
</organism>
<feature type="region of interest" description="Disordered" evidence="1">
    <location>
        <begin position="37"/>
        <end position="78"/>
    </location>
</feature>
<evidence type="ECO:0000313" key="3">
    <source>
        <dbReference type="Proteomes" id="UP000195105"/>
    </source>
</evidence>
<dbReference type="AlphaFoldDB" id="A0A243S4M5"/>
<dbReference type="EMBL" id="NGFN01000071">
    <property type="protein sequence ID" value="OUD02565.1"/>
    <property type="molecule type" value="Genomic_DNA"/>
</dbReference>
<dbReference type="RefSeq" id="WP_086601242.1">
    <property type="nucleotide sequence ID" value="NZ_NGFN01000071.1"/>
</dbReference>
<protein>
    <submittedName>
        <fullName evidence="2">Uncharacterized protein</fullName>
    </submittedName>
</protein>
<evidence type="ECO:0000313" key="2">
    <source>
        <dbReference type="EMBL" id="OUD02565.1"/>
    </source>
</evidence>